<proteinExistence type="predicted"/>
<gene>
    <name evidence="2" type="ORF">Pla144_16880</name>
</gene>
<evidence type="ECO:0000259" key="1">
    <source>
        <dbReference type="Pfam" id="PF01575"/>
    </source>
</evidence>
<dbReference type="EC" id="4.2.1.17" evidence="2"/>
<dbReference type="PANTHER" id="PTHR42993">
    <property type="entry name" value="MAOC-LIKE DEHYDRATASE DOMAIN-CONTAINING PROTEIN"/>
    <property type="match status" value="1"/>
</dbReference>
<feature type="domain" description="MaoC-like" evidence="1">
    <location>
        <begin position="13"/>
        <end position="131"/>
    </location>
</feature>
<dbReference type="GO" id="GO:0004300">
    <property type="term" value="F:enoyl-CoA hydratase activity"/>
    <property type="evidence" value="ECO:0007669"/>
    <property type="project" value="UniProtKB-EC"/>
</dbReference>
<evidence type="ECO:0000313" key="2">
    <source>
        <dbReference type="EMBL" id="TWU28400.1"/>
    </source>
</evidence>
<dbReference type="Gene3D" id="3.10.129.10">
    <property type="entry name" value="Hotdog Thioesterase"/>
    <property type="match status" value="1"/>
</dbReference>
<dbReference type="InterPro" id="IPR002539">
    <property type="entry name" value="MaoC-like_dom"/>
</dbReference>
<dbReference type="Proteomes" id="UP000318437">
    <property type="component" value="Unassembled WGS sequence"/>
</dbReference>
<evidence type="ECO:0000313" key="3">
    <source>
        <dbReference type="Proteomes" id="UP000318437"/>
    </source>
</evidence>
<keyword evidence="3" id="KW-1185">Reference proteome</keyword>
<sequence>MANKIVPKDELVNYIGTKVEPTGWYEVTQERINMFAECTGDNYFMHVDVEKAKKTDLGGTIAHGLLTLSLTPYLMDNFPVPENMPHGLNYGYDKVRFLSPVRTGKRVRMHGVVQDVHWKDEHNCKFKVGVTVEIEDEEKPALYAEWILYYETVD</sequence>
<keyword evidence="2" id="KW-0456">Lyase</keyword>
<reference evidence="2 3" key="1">
    <citation type="submission" date="2019-02" db="EMBL/GenBank/DDBJ databases">
        <title>Deep-cultivation of Planctomycetes and their phenomic and genomic characterization uncovers novel biology.</title>
        <authorList>
            <person name="Wiegand S."/>
            <person name="Jogler M."/>
            <person name="Boedeker C."/>
            <person name="Pinto D."/>
            <person name="Vollmers J."/>
            <person name="Rivas-Marin E."/>
            <person name="Kohn T."/>
            <person name="Peeters S.H."/>
            <person name="Heuer A."/>
            <person name="Rast P."/>
            <person name="Oberbeckmann S."/>
            <person name="Bunk B."/>
            <person name="Jeske O."/>
            <person name="Meyerdierks A."/>
            <person name="Storesund J.E."/>
            <person name="Kallscheuer N."/>
            <person name="Luecker S."/>
            <person name="Lage O.M."/>
            <person name="Pohl T."/>
            <person name="Merkel B.J."/>
            <person name="Hornburger P."/>
            <person name="Mueller R.-W."/>
            <person name="Bruemmer F."/>
            <person name="Labrenz M."/>
            <person name="Spormann A.M."/>
            <person name="Op Den Camp H."/>
            <person name="Overmann J."/>
            <person name="Amann R."/>
            <person name="Jetten M.S.M."/>
            <person name="Mascher T."/>
            <person name="Medema M.H."/>
            <person name="Devos D.P."/>
            <person name="Kaster A.-K."/>
            <person name="Ovreas L."/>
            <person name="Rohde M."/>
            <person name="Galperin M.Y."/>
            <person name="Jogler C."/>
        </authorList>
    </citation>
    <scope>NUCLEOTIDE SEQUENCE [LARGE SCALE GENOMIC DNA]</scope>
    <source>
        <strain evidence="2 3">Pla144</strain>
    </source>
</reference>
<dbReference type="InterPro" id="IPR029069">
    <property type="entry name" value="HotDog_dom_sf"/>
</dbReference>
<protein>
    <submittedName>
        <fullName evidence="2">Putative enoyl-CoA hydratase 1</fullName>
        <ecNumber evidence="2">4.2.1.17</ecNumber>
    </submittedName>
</protein>
<dbReference type="SUPFAM" id="SSF54637">
    <property type="entry name" value="Thioesterase/thiol ester dehydrase-isomerase"/>
    <property type="match status" value="1"/>
</dbReference>
<accession>A0A5C6CUZ2</accession>
<dbReference type="PANTHER" id="PTHR42993:SF1">
    <property type="entry name" value="MAOC-LIKE DEHYDRATASE DOMAIN-CONTAINING PROTEIN"/>
    <property type="match status" value="1"/>
</dbReference>
<dbReference type="AlphaFoldDB" id="A0A5C6CUZ2"/>
<dbReference type="RefSeq" id="WP_146449844.1">
    <property type="nucleotide sequence ID" value="NZ_SJPS01000002.1"/>
</dbReference>
<dbReference type="EMBL" id="SJPS01000002">
    <property type="protein sequence ID" value="TWU28400.1"/>
    <property type="molecule type" value="Genomic_DNA"/>
</dbReference>
<dbReference type="InterPro" id="IPR039375">
    <property type="entry name" value="NodN-like"/>
</dbReference>
<dbReference type="Pfam" id="PF01575">
    <property type="entry name" value="MaoC_dehydratas"/>
    <property type="match status" value="1"/>
</dbReference>
<name>A0A5C6CUZ2_9BACT</name>
<comment type="caution">
    <text evidence="2">The sequence shown here is derived from an EMBL/GenBank/DDBJ whole genome shotgun (WGS) entry which is preliminary data.</text>
</comment>
<dbReference type="CDD" id="cd03450">
    <property type="entry name" value="NodN"/>
    <property type="match status" value="1"/>
</dbReference>
<dbReference type="OrthoDB" id="9801625at2"/>
<organism evidence="2 3">
    <name type="scientific">Bythopirellula polymerisocia</name>
    <dbReference type="NCBI Taxonomy" id="2528003"/>
    <lineage>
        <taxon>Bacteria</taxon>
        <taxon>Pseudomonadati</taxon>
        <taxon>Planctomycetota</taxon>
        <taxon>Planctomycetia</taxon>
        <taxon>Pirellulales</taxon>
        <taxon>Lacipirellulaceae</taxon>
        <taxon>Bythopirellula</taxon>
    </lineage>
</organism>